<evidence type="ECO:0000313" key="6">
    <source>
        <dbReference type="Proteomes" id="UP001550853"/>
    </source>
</evidence>
<keyword evidence="2" id="KW-0012">Acyltransferase</keyword>
<accession>A0ABV2YSP1</accession>
<dbReference type="PANTHER" id="PTHR43877">
    <property type="entry name" value="AMINOALKYLPHOSPHONATE N-ACETYLTRANSFERASE-RELATED-RELATED"/>
    <property type="match status" value="1"/>
</dbReference>
<evidence type="ECO:0000259" key="4">
    <source>
        <dbReference type="PROSITE" id="PS51186"/>
    </source>
</evidence>
<feature type="region of interest" description="Disordered" evidence="3">
    <location>
        <begin position="163"/>
        <end position="189"/>
    </location>
</feature>
<name>A0ABV2YSP1_9ACTN</name>
<dbReference type="RefSeq" id="WP_051739132.1">
    <property type="nucleotide sequence ID" value="NZ_JBEZVI010000001.1"/>
</dbReference>
<dbReference type="Gene3D" id="3.40.630.30">
    <property type="match status" value="1"/>
</dbReference>
<dbReference type="SUPFAM" id="SSF55729">
    <property type="entry name" value="Acyl-CoA N-acyltransferases (Nat)"/>
    <property type="match status" value="1"/>
</dbReference>
<evidence type="ECO:0000256" key="2">
    <source>
        <dbReference type="ARBA" id="ARBA00023315"/>
    </source>
</evidence>
<evidence type="ECO:0000256" key="3">
    <source>
        <dbReference type="SAM" id="MobiDB-lite"/>
    </source>
</evidence>
<feature type="compositionally biased region" description="Basic residues" evidence="3">
    <location>
        <begin position="173"/>
        <end position="183"/>
    </location>
</feature>
<protein>
    <submittedName>
        <fullName evidence="5">GNAT family N-acetyltransferase</fullName>
    </submittedName>
</protein>
<comment type="caution">
    <text evidence="5">The sequence shown here is derived from an EMBL/GenBank/DDBJ whole genome shotgun (WGS) entry which is preliminary data.</text>
</comment>
<evidence type="ECO:0000313" key="5">
    <source>
        <dbReference type="EMBL" id="MEU3708726.1"/>
    </source>
</evidence>
<feature type="domain" description="N-acetyltransferase" evidence="4">
    <location>
        <begin position="5"/>
        <end position="166"/>
    </location>
</feature>
<dbReference type="InterPro" id="IPR016181">
    <property type="entry name" value="Acyl_CoA_acyltransferase"/>
</dbReference>
<keyword evidence="6" id="KW-1185">Reference proteome</keyword>
<dbReference type="Pfam" id="PF00583">
    <property type="entry name" value="Acetyltransf_1"/>
    <property type="match status" value="1"/>
</dbReference>
<dbReference type="InterPro" id="IPR000182">
    <property type="entry name" value="GNAT_dom"/>
</dbReference>
<evidence type="ECO:0000256" key="1">
    <source>
        <dbReference type="ARBA" id="ARBA00022679"/>
    </source>
</evidence>
<dbReference type="PROSITE" id="PS51186">
    <property type="entry name" value="GNAT"/>
    <property type="match status" value="1"/>
</dbReference>
<reference evidence="5 6" key="1">
    <citation type="submission" date="2024-06" db="EMBL/GenBank/DDBJ databases">
        <title>The Natural Products Discovery Center: Release of the First 8490 Sequenced Strains for Exploring Actinobacteria Biosynthetic Diversity.</title>
        <authorList>
            <person name="Kalkreuter E."/>
            <person name="Kautsar S.A."/>
            <person name="Yang D."/>
            <person name="Bader C.D."/>
            <person name="Teijaro C.N."/>
            <person name="Fluegel L."/>
            <person name="Davis C.M."/>
            <person name="Simpson J.R."/>
            <person name="Lauterbach L."/>
            <person name="Steele A.D."/>
            <person name="Gui C."/>
            <person name="Meng S."/>
            <person name="Li G."/>
            <person name="Viehrig K."/>
            <person name="Ye F."/>
            <person name="Su P."/>
            <person name="Kiefer A.F."/>
            <person name="Nichols A."/>
            <person name="Cepeda A.J."/>
            <person name="Yan W."/>
            <person name="Fan B."/>
            <person name="Jiang Y."/>
            <person name="Adhikari A."/>
            <person name="Zheng C.-J."/>
            <person name="Schuster L."/>
            <person name="Cowan T.M."/>
            <person name="Smanski M.J."/>
            <person name="Chevrette M.G."/>
            <person name="De Carvalho L.P.S."/>
            <person name="Shen B."/>
        </authorList>
    </citation>
    <scope>NUCLEOTIDE SEQUENCE [LARGE SCALE GENOMIC DNA]</scope>
    <source>
        <strain evidence="5 6">NPDC033039</strain>
    </source>
</reference>
<dbReference type="CDD" id="cd04301">
    <property type="entry name" value="NAT_SF"/>
    <property type="match status" value="1"/>
</dbReference>
<organism evidence="5 6">
    <name type="scientific">Streptomyces catenulae</name>
    <dbReference type="NCBI Taxonomy" id="66875"/>
    <lineage>
        <taxon>Bacteria</taxon>
        <taxon>Bacillati</taxon>
        <taxon>Actinomycetota</taxon>
        <taxon>Actinomycetes</taxon>
        <taxon>Kitasatosporales</taxon>
        <taxon>Streptomycetaceae</taxon>
        <taxon>Streptomyces</taxon>
    </lineage>
</organism>
<dbReference type="EMBL" id="JBEZVI010000001">
    <property type="protein sequence ID" value="MEU3708726.1"/>
    <property type="molecule type" value="Genomic_DNA"/>
</dbReference>
<dbReference type="InterPro" id="IPR050832">
    <property type="entry name" value="Bact_Acetyltransf"/>
</dbReference>
<gene>
    <name evidence="5" type="ORF">AB0E61_01330</name>
</gene>
<sequence length="189" mass="20370">MSPDLRIRHLADGDWDALTALEAATYTPLGLSEDRAALRSRADASPATCFVAVRGDRLDGYLLALPYPPHTHPHLTRAEQRPFASRNLHLHDLVVAPPQRGRGLARLLLHRLTAAATARGYTQISLIAVGGSHPFWAARGFTTDPRAAAPGPDYGPDAVCMVRPLPPPAGHPGVRRPARHRPAAPHEVS</sequence>
<keyword evidence="1" id="KW-0808">Transferase</keyword>
<proteinExistence type="predicted"/>
<dbReference type="Proteomes" id="UP001550853">
    <property type="component" value="Unassembled WGS sequence"/>
</dbReference>